<gene>
    <name evidence="2" type="ORF">CAK95_09590</name>
</gene>
<dbReference type="InterPro" id="IPR000835">
    <property type="entry name" value="HTH_MarR-typ"/>
</dbReference>
<dbReference type="InterPro" id="IPR036388">
    <property type="entry name" value="WH-like_DNA-bd_sf"/>
</dbReference>
<dbReference type="OrthoDB" id="2287011at2"/>
<dbReference type="AlphaFoldDB" id="A0A1W6ZPT9"/>
<evidence type="ECO:0000259" key="1">
    <source>
        <dbReference type="PROSITE" id="PS50995"/>
    </source>
</evidence>
<evidence type="ECO:0000313" key="2">
    <source>
        <dbReference type="EMBL" id="ARP99305.1"/>
    </source>
</evidence>
<reference evidence="2 3" key="1">
    <citation type="submission" date="2017-05" db="EMBL/GenBank/DDBJ databases">
        <title>Full genome sequence of Pseudorhodoplanes sinuspersici.</title>
        <authorList>
            <person name="Dastgheib S.M.M."/>
            <person name="Shavandi M."/>
            <person name="Tirandaz H."/>
        </authorList>
    </citation>
    <scope>NUCLEOTIDE SEQUENCE [LARGE SCALE GENOMIC DNA]</scope>
    <source>
        <strain evidence="2 3">RIPI110</strain>
    </source>
</reference>
<sequence length="149" mass="16354">MDETPALELTHCNCLAIRQAARRVSQFYDAHLAPLGLKSSQYSILSKLSRRGPMSINEIAEAMAMDRTTTSRAVQPLERDGLVKIEAAEDGRKRVINLTAAGRERAKEALAAWKKAQKEFELAYGSGAAKKLRTALRDVVKAIPEMGAD</sequence>
<dbReference type="KEGG" id="psin:CAK95_09590"/>
<dbReference type="EMBL" id="CP021112">
    <property type="protein sequence ID" value="ARP99305.1"/>
    <property type="molecule type" value="Genomic_DNA"/>
</dbReference>
<dbReference type="SUPFAM" id="SSF46785">
    <property type="entry name" value="Winged helix' DNA-binding domain"/>
    <property type="match status" value="1"/>
</dbReference>
<keyword evidence="3" id="KW-1185">Reference proteome</keyword>
<name>A0A1W6ZPT9_9HYPH</name>
<dbReference type="CDD" id="cd00090">
    <property type="entry name" value="HTH_ARSR"/>
    <property type="match status" value="1"/>
</dbReference>
<dbReference type="Pfam" id="PF12802">
    <property type="entry name" value="MarR_2"/>
    <property type="match status" value="1"/>
</dbReference>
<dbReference type="PANTHER" id="PTHR33164">
    <property type="entry name" value="TRANSCRIPTIONAL REGULATOR, MARR FAMILY"/>
    <property type="match status" value="1"/>
</dbReference>
<dbReference type="InterPro" id="IPR036390">
    <property type="entry name" value="WH_DNA-bd_sf"/>
</dbReference>
<dbReference type="GO" id="GO:0006950">
    <property type="term" value="P:response to stress"/>
    <property type="evidence" value="ECO:0007669"/>
    <property type="project" value="TreeGrafter"/>
</dbReference>
<dbReference type="GO" id="GO:0003700">
    <property type="term" value="F:DNA-binding transcription factor activity"/>
    <property type="evidence" value="ECO:0007669"/>
    <property type="project" value="InterPro"/>
</dbReference>
<dbReference type="SMART" id="SM00347">
    <property type="entry name" value="HTH_MARR"/>
    <property type="match status" value="1"/>
</dbReference>
<dbReference type="InterPro" id="IPR011991">
    <property type="entry name" value="ArsR-like_HTH"/>
</dbReference>
<dbReference type="STRING" id="1235591.CAK95_09590"/>
<proteinExistence type="predicted"/>
<dbReference type="Gene3D" id="1.10.10.10">
    <property type="entry name" value="Winged helix-like DNA-binding domain superfamily/Winged helix DNA-binding domain"/>
    <property type="match status" value="1"/>
</dbReference>
<organism evidence="2 3">
    <name type="scientific">Pseudorhodoplanes sinuspersici</name>
    <dbReference type="NCBI Taxonomy" id="1235591"/>
    <lineage>
        <taxon>Bacteria</taxon>
        <taxon>Pseudomonadati</taxon>
        <taxon>Pseudomonadota</taxon>
        <taxon>Alphaproteobacteria</taxon>
        <taxon>Hyphomicrobiales</taxon>
        <taxon>Pseudorhodoplanes</taxon>
    </lineage>
</organism>
<protein>
    <submittedName>
        <fullName evidence="2">MarR family transcriptional regulator</fullName>
    </submittedName>
</protein>
<evidence type="ECO:0000313" key="3">
    <source>
        <dbReference type="Proteomes" id="UP000194137"/>
    </source>
</evidence>
<dbReference type="InterPro" id="IPR039422">
    <property type="entry name" value="MarR/SlyA-like"/>
</dbReference>
<accession>A0A1W6ZPT9</accession>
<dbReference type="PANTHER" id="PTHR33164:SF105">
    <property type="entry name" value="TRANSCRIPTIONAL REPRESSOR PROTEIN-RELATED"/>
    <property type="match status" value="1"/>
</dbReference>
<feature type="domain" description="HTH marR-type" evidence="1">
    <location>
        <begin position="10"/>
        <end position="141"/>
    </location>
</feature>
<dbReference type="PROSITE" id="PS50995">
    <property type="entry name" value="HTH_MARR_2"/>
    <property type="match status" value="1"/>
</dbReference>
<dbReference type="Proteomes" id="UP000194137">
    <property type="component" value="Chromosome"/>
</dbReference>